<dbReference type="InterPro" id="IPR011957">
    <property type="entry name" value="Benz_CoA_lig"/>
</dbReference>
<dbReference type="EMBL" id="JAQOSQ010000013">
    <property type="protein sequence ID" value="MDJ1184246.1"/>
    <property type="molecule type" value="Genomic_DNA"/>
</dbReference>
<evidence type="ECO:0000313" key="5">
    <source>
        <dbReference type="Proteomes" id="UP001232992"/>
    </source>
</evidence>
<keyword evidence="5" id="KW-1185">Reference proteome</keyword>
<dbReference type="GO" id="GO:0016874">
    <property type="term" value="F:ligase activity"/>
    <property type="evidence" value="ECO:0007669"/>
    <property type="project" value="UniProtKB-KW"/>
</dbReference>
<evidence type="ECO:0000259" key="2">
    <source>
        <dbReference type="Pfam" id="PF00501"/>
    </source>
</evidence>
<dbReference type="Gene3D" id="3.30.300.30">
    <property type="match status" value="1"/>
</dbReference>
<comment type="caution">
    <text evidence="4">The sequence shown here is derived from an EMBL/GenBank/DDBJ whole genome shotgun (WGS) entry which is preliminary data.</text>
</comment>
<dbReference type="InterPro" id="IPR025110">
    <property type="entry name" value="AMP-bd_C"/>
</dbReference>
<dbReference type="PANTHER" id="PTHR43352">
    <property type="entry name" value="ACETYL-COA SYNTHETASE"/>
    <property type="match status" value="1"/>
</dbReference>
<proteinExistence type="predicted"/>
<dbReference type="Gene3D" id="3.40.50.12780">
    <property type="entry name" value="N-terminal domain of ligase-like"/>
    <property type="match status" value="1"/>
</dbReference>
<feature type="domain" description="AMP-dependent synthetase/ligase" evidence="2">
    <location>
        <begin position="23"/>
        <end position="381"/>
    </location>
</feature>
<dbReference type="Pfam" id="PF13193">
    <property type="entry name" value="AMP-binding_C"/>
    <property type="match status" value="1"/>
</dbReference>
<organism evidence="4 5">
    <name type="scientific">Roseofilum casamattae BLCC-M143</name>
    <dbReference type="NCBI Taxonomy" id="3022442"/>
    <lineage>
        <taxon>Bacteria</taxon>
        <taxon>Bacillati</taxon>
        <taxon>Cyanobacteriota</taxon>
        <taxon>Cyanophyceae</taxon>
        <taxon>Desertifilales</taxon>
        <taxon>Desertifilaceae</taxon>
        <taxon>Roseofilum</taxon>
        <taxon>Roseofilum casamattae</taxon>
    </lineage>
</organism>
<dbReference type="Proteomes" id="UP001232992">
    <property type="component" value="Unassembled WGS sequence"/>
</dbReference>
<keyword evidence="1 4" id="KW-0436">Ligase</keyword>
<gene>
    <name evidence="4" type="ORF">PMH09_13755</name>
</gene>
<name>A0ABT7BYL6_9CYAN</name>
<reference evidence="4 5" key="1">
    <citation type="submission" date="2023-01" db="EMBL/GenBank/DDBJ databases">
        <title>Novel diversity within Roseofilum (Cyanobacteria; Desertifilaceae) from marine benthic mats with descriptions of four novel species.</title>
        <authorList>
            <person name="Wang Y."/>
            <person name="Berthold D.E."/>
            <person name="Hu J."/>
            <person name="Lefler F.W."/>
            <person name="Laughinghouse H.D. IV."/>
        </authorList>
    </citation>
    <scope>NUCLEOTIDE SEQUENCE [LARGE SCALE GENOMIC DNA]</scope>
    <source>
        <strain evidence="4 5">BLCC-M143</strain>
    </source>
</reference>
<evidence type="ECO:0000313" key="4">
    <source>
        <dbReference type="EMBL" id="MDJ1184246.1"/>
    </source>
</evidence>
<dbReference type="SUPFAM" id="SSF56801">
    <property type="entry name" value="Acetyl-CoA synthetase-like"/>
    <property type="match status" value="1"/>
</dbReference>
<dbReference type="RefSeq" id="WP_347179061.1">
    <property type="nucleotide sequence ID" value="NZ_JAQOSQ010000013.1"/>
</dbReference>
<feature type="domain" description="AMP-binding enzyme C-terminal" evidence="3">
    <location>
        <begin position="431"/>
        <end position="510"/>
    </location>
</feature>
<accession>A0ABT7BYL6</accession>
<evidence type="ECO:0000256" key="1">
    <source>
        <dbReference type="ARBA" id="ARBA00022598"/>
    </source>
</evidence>
<sequence length="527" mass="58543">MNDFLDPLPSNFNAAAYFLDRDSIREKGDNIAFYTKDTTYTYSQTRDRVRQTANLLAELGVERENRIAILLNNTPEFAFAFWGAIWLGAIPVPIVPSCSVEDVHYILHNSRAKVLLSDREGHARIGQIDSPFLRHSLSIDGEKETDTPSNRSFLSLLEEQNNLPLPADTHGDEPAFWLYTSGSTGKPKGVIHRQQSMVMCDRAYGRGVLGLAETDITYSVAPLAFAYGLGNSLYMPMAVGAAAVLSTTGNAFDIVADIDRYQPTIFFGIPSIYANLLAVRELAPLNVSSLRLCVSAAEQLPPTVWQQWRDAFGLEICEGIGTTEFLHIFLSNRPGACKPGTSGRPVPGYEVRVVDEDGQPQPANAIGNLEVKGESLMLGYWNRLSETRAALCGETMRTGDKYICDEEGYFKFMGRKGDLFKANGRWISPLEIEEILLQHPDILEVAIVPESKGGEQLTRIIAHIGLKPERRTSEALEKNIYQFAKQNLPHFKVPQSFCFVDRLPRTSTGKIHRKLLRGMASSPIPQS</sequence>
<dbReference type="PANTHER" id="PTHR43352:SF1">
    <property type="entry name" value="ANTHRANILATE--COA LIGASE"/>
    <property type="match status" value="1"/>
</dbReference>
<dbReference type="InterPro" id="IPR042099">
    <property type="entry name" value="ANL_N_sf"/>
</dbReference>
<dbReference type="InterPro" id="IPR000873">
    <property type="entry name" value="AMP-dep_synth/lig_dom"/>
</dbReference>
<dbReference type="NCBIfam" id="TIGR02262">
    <property type="entry name" value="benz_CoA_lig"/>
    <property type="match status" value="1"/>
</dbReference>
<dbReference type="Pfam" id="PF00501">
    <property type="entry name" value="AMP-binding"/>
    <property type="match status" value="1"/>
</dbReference>
<dbReference type="InterPro" id="IPR045851">
    <property type="entry name" value="AMP-bd_C_sf"/>
</dbReference>
<evidence type="ECO:0000259" key="3">
    <source>
        <dbReference type="Pfam" id="PF13193"/>
    </source>
</evidence>
<protein>
    <submittedName>
        <fullName evidence="4">Benzoate-CoA ligase family protein</fullName>
    </submittedName>
</protein>